<dbReference type="PROSITE" id="PS51083">
    <property type="entry name" value="ZF_HIT"/>
    <property type="match status" value="1"/>
</dbReference>
<keyword evidence="3" id="KW-0597">Phosphoprotein</keyword>
<protein>
    <recommendedName>
        <fullName evidence="11">Box C/D snoRNA protein 1</fullName>
    </recommendedName>
    <alternativeName>
        <fullName evidence="12">Zinc finger HIT domain-containing protein 6</fullName>
    </alternativeName>
</protein>
<dbReference type="EMBL" id="ABDG02000017">
    <property type="protein sequence ID" value="EHK48935.1"/>
    <property type="molecule type" value="Genomic_DNA"/>
</dbReference>
<comment type="function">
    <text evidence="8">Required for box C/D snoRNAs accumulation involved in snoRNA processing, snoRNA transport to the nucleolus and ribosome biogenesis.</text>
</comment>
<dbReference type="CDD" id="cd23023">
    <property type="entry name" value="zf-HIT_BCD1"/>
    <property type="match status" value="1"/>
</dbReference>
<comment type="similarity">
    <text evidence="9">Belongs to the BCD1 family.</text>
</comment>
<evidence type="ECO:0000256" key="10">
    <source>
        <dbReference type="ARBA" id="ARBA00061949"/>
    </source>
</evidence>
<dbReference type="KEGG" id="tatv:25777640"/>
<keyword evidence="7" id="KW-0832">Ubl conjugation</keyword>
<evidence type="ECO:0000313" key="16">
    <source>
        <dbReference type="EMBL" id="EHK48935.1"/>
    </source>
</evidence>
<keyword evidence="2" id="KW-0690">Ribosome biogenesis</keyword>
<feature type="compositionally biased region" description="Acidic residues" evidence="14">
    <location>
        <begin position="418"/>
        <end position="428"/>
    </location>
</feature>
<dbReference type="PANTHER" id="PTHR13483:SF11">
    <property type="entry name" value="ZINC FINGER HIT DOMAIN-CONTAINING PROTEIN 3"/>
    <property type="match status" value="1"/>
</dbReference>
<dbReference type="Proteomes" id="UP000005426">
    <property type="component" value="Unassembled WGS sequence"/>
</dbReference>
<evidence type="ECO:0000256" key="9">
    <source>
        <dbReference type="ARBA" id="ARBA00049654"/>
    </source>
</evidence>
<gene>
    <name evidence="16" type="ORF">TRIATDRAFT_213515</name>
</gene>
<dbReference type="OMA" id="HKRLAWT"/>
<feature type="domain" description="HIT-type" evidence="15">
    <location>
        <begin position="10"/>
        <end position="44"/>
    </location>
</feature>
<evidence type="ECO:0000256" key="4">
    <source>
        <dbReference type="ARBA" id="ARBA00022723"/>
    </source>
</evidence>
<evidence type="ECO:0000256" key="14">
    <source>
        <dbReference type="SAM" id="MobiDB-lite"/>
    </source>
</evidence>
<dbReference type="SUPFAM" id="SSF144232">
    <property type="entry name" value="HIT/MYND zinc finger-like"/>
    <property type="match status" value="1"/>
</dbReference>
<dbReference type="GO" id="GO:0000463">
    <property type="term" value="P:maturation of LSU-rRNA from tricistronic rRNA transcript (SSU-rRNA, 5.8S rRNA, LSU-rRNA)"/>
    <property type="evidence" value="ECO:0007669"/>
    <property type="project" value="TreeGrafter"/>
</dbReference>
<dbReference type="GO" id="GO:0005634">
    <property type="term" value="C:nucleus"/>
    <property type="evidence" value="ECO:0007669"/>
    <property type="project" value="TreeGrafter"/>
</dbReference>
<keyword evidence="5 13" id="KW-0863">Zinc-finger</keyword>
<organism evidence="16 17">
    <name type="scientific">Hypocrea atroviridis (strain ATCC 20476 / IMI 206040)</name>
    <name type="common">Trichoderma atroviride</name>
    <dbReference type="NCBI Taxonomy" id="452589"/>
    <lineage>
        <taxon>Eukaryota</taxon>
        <taxon>Fungi</taxon>
        <taxon>Dikarya</taxon>
        <taxon>Ascomycota</taxon>
        <taxon>Pezizomycotina</taxon>
        <taxon>Sordariomycetes</taxon>
        <taxon>Hypocreomycetidae</taxon>
        <taxon>Hypocreales</taxon>
        <taxon>Hypocreaceae</taxon>
        <taxon>Trichoderma</taxon>
    </lineage>
</organism>
<dbReference type="Pfam" id="PF25790">
    <property type="entry name" value="BCD1"/>
    <property type="match status" value="1"/>
</dbReference>
<dbReference type="GO" id="GO:0008270">
    <property type="term" value="F:zinc ion binding"/>
    <property type="evidence" value="ECO:0007669"/>
    <property type="project" value="UniProtKB-UniRule"/>
</dbReference>
<dbReference type="HOGENOM" id="CLU_025524_5_0_1"/>
<dbReference type="FunFam" id="3.30.60.190:FF:000001">
    <property type="entry name" value="box C/D snoRNA protein 1"/>
    <property type="match status" value="1"/>
</dbReference>
<evidence type="ECO:0000256" key="5">
    <source>
        <dbReference type="ARBA" id="ARBA00022771"/>
    </source>
</evidence>
<name>G9NJ60_HYPAI</name>
<evidence type="ECO:0000256" key="12">
    <source>
        <dbReference type="ARBA" id="ARBA00077531"/>
    </source>
</evidence>
<dbReference type="InterPro" id="IPR057721">
    <property type="entry name" value="BCD1_alpha/beta"/>
</dbReference>
<keyword evidence="6" id="KW-0862">Zinc</keyword>
<sequence>MADPLLTSLCAICHTSVPQYKCPRCNIRTCSLACVKKHKSWSQCSGERDQAAYVPKSRLATAAGVDHDYNFLHSIEMASERAERVLVEDKGIVQKDELRPLTVEEVRWQVGRDGRKRKVLVTRLMRRSKERAVDKLLANKLRNLGTEVVSLPQGMTRQKENLTTVNRRSGRINWQAEWFTFEKAKETDGGDDANEVNKIRTLSKLSDDVPLYKGYSALLETQAKTQGKVQKRAFRGIAQNPWDSHWHMASDCLQDPQTASWISIRTASIDAWPRDDESLRRQFQYFLGSSKKRSDRRVTLAPIQPEECLRNILSNTKVIEFPAIYVLEEGEALPAGYVLGSKDPASLSHEEEQWPGAKRKGGPQQWKRPERPAKRRRPGDGDGLEEGELGGDGGSDEENGGKAKDGAEAGDVIAEQILGEDEDDDTTSSDESTSSSGSDSE</sequence>
<dbReference type="InterPro" id="IPR051639">
    <property type="entry name" value="BCD1"/>
</dbReference>
<dbReference type="STRING" id="452589.G9NJ60"/>
<dbReference type="GO" id="GO:0048254">
    <property type="term" value="P:snoRNA localization"/>
    <property type="evidence" value="ECO:0007669"/>
    <property type="project" value="TreeGrafter"/>
</dbReference>
<evidence type="ECO:0000256" key="2">
    <source>
        <dbReference type="ARBA" id="ARBA00022517"/>
    </source>
</evidence>
<feature type="compositionally biased region" description="Low complexity" evidence="14">
    <location>
        <begin position="429"/>
        <end position="441"/>
    </location>
</feature>
<dbReference type="RefSeq" id="XP_013947100.1">
    <property type="nucleotide sequence ID" value="XM_014091625.1"/>
</dbReference>
<comment type="caution">
    <text evidence="16">The sequence shown here is derived from an EMBL/GenBank/DDBJ whole genome shotgun (WGS) entry which is preliminary data.</text>
</comment>
<proteinExistence type="inferred from homology"/>
<evidence type="ECO:0000256" key="7">
    <source>
        <dbReference type="ARBA" id="ARBA00022843"/>
    </source>
</evidence>
<dbReference type="PANTHER" id="PTHR13483">
    <property type="entry name" value="BOX C_D SNORNA PROTEIN 1-RELATED"/>
    <property type="match status" value="1"/>
</dbReference>
<dbReference type="Gene3D" id="3.30.60.190">
    <property type="match status" value="1"/>
</dbReference>
<evidence type="ECO:0000256" key="3">
    <source>
        <dbReference type="ARBA" id="ARBA00022553"/>
    </source>
</evidence>
<keyword evidence="1" id="KW-1017">Isopeptide bond</keyword>
<keyword evidence="17" id="KW-1185">Reference proteome</keyword>
<feature type="region of interest" description="Disordered" evidence="14">
    <location>
        <begin position="348"/>
        <end position="441"/>
    </location>
</feature>
<comment type="subunit">
    <text evidence="10">Interacts with FBL, SNU13, NOP58, NUFIP1, RUVBL1, RUVBL2 and TAF9. Interacts (via HIT-type zinc finger) with the RUVBL1/RUVBL2 complex in the presence of ADP.</text>
</comment>
<dbReference type="AlphaFoldDB" id="G9NJ60"/>
<dbReference type="GO" id="GO:0000492">
    <property type="term" value="P:box C/D snoRNP assembly"/>
    <property type="evidence" value="ECO:0007669"/>
    <property type="project" value="TreeGrafter"/>
</dbReference>
<reference evidence="16 17" key="1">
    <citation type="journal article" date="2011" name="Genome Biol.">
        <title>Comparative genome sequence analysis underscores mycoparasitism as the ancestral life style of Trichoderma.</title>
        <authorList>
            <person name="Kubicek C.P."/>
            <person name="Herrera-Estrella A."/>
            <person name="Seidl-Seiboth V."/>
            <person name="Martinez D.A."/>
            <person name="Druzhinina I.S."/>
            <person name="Thon M."/>
            <person name="Zeilinger S."/>
            <person name="Casas-Flores S."/>
            <person name="Horwitz B.A."/>
            <person name="Mukherjee P.K."/>
            <person name="Mukherjee M."/>
            <person name="Kredics L."/>
            <person name="Alcaraz L.D."/>
            <person name="Aerts A."/>
            <person name="Antal Z."/>
            <person name="Atanasova L."/>
            <person name="Cervantes-Badillo M.G."/>
            <person name="Challacombe J."/>
            <person name="Chertkov O."/>
            <person name="McCluskey K."/>
            <person name="Coulpier F."/>
            <person name="Deshpande N."/>
            <person name="von Doehren H."/>
            <person name="Ebbole D.J."/>
            <person name="Esquivel-Naranjo E.U."/>
            <person name="Fekete E."/>
            <person name="Flipphi M."/>
            <person name="Glaser F."/>
            <person name="Gomez-Rodriguez E.Y."/>
            <person name="Gruber S."/>
            <person name="Han C."/>
            <person name="Henrissat B."/>
            <person name="Hermosa R."/>
            <person name="Hernandez-Onate M."/>
            <person name="Karaffa L."/>
            <person name="Kosti I."/>
            <person name="Le Crom S."/>
            <person name="Lindquist E."/>
            <person name="Lucas S."/>
            <person name="Luebeck M."/>
            <person name="Luebeck P.S."/>
            <person name="Margeot A."/>
            <person name="Metz B."/>
            <person name="Misra M."/>
            <person name="Nevalainen H."/>
            <person name="Omann M."/>
            <person name="Packer N."/>
            <person name="Perrone G."/>
            <person name="Uresti-Rivera E.E."/>
            <person name="Salamov A."/>
            <person name="Schmoll M."/>
            <person name="Seiboth B."/>
            <person name="Shapiro H."/>
            <person name="Sukno S."/>
            <person name="Tamayo-Ramos J.A."/>
            <person name="Tisch D."/>
            <person name="Wiest A."/>
            <person name="Wilkinson H.H."/>
            <person name="Zhang M."/>
            <person name="Coutinho P.M."/>
            <person name="Kenerley C.M."/>
            <person name="Monte E."/>
            <person name="Baker S.E."/>
            <person name="Grigoriev I.V."/>
        </authorList>
    </citation>
    <scope>NUCLEOTIDE SEQUENCE [LARGE SCALE GENOMIC DNA]</scope>
    <source>
        <strain evidence="17">ATCC 20476 / IMI 206040</strain>
    </source>
</reference>
<feature type="compositionally biased region" description="Acidic residues" evidence="14">
    <location>
        <begin position="382"/>
        <end position="398"/>
    </location>
</feature>
<dbReference type="GO" id="GO:0070761">
    <property type="term" value="C:pre-snoRNP complex"/>
    <property type="evidence" value="ECO:0007669"/>
    <property type="project" value="TreeGrafter"/>
</dbReference>
<dbReference type="Pfam" id="PF04438">
    <property type="entry name" value="zf-HIT"/>
    <property type="match status" value="1"/>
</dbReference>
<dbReference type="eggNOG" id="KOG2858">
    <property type="taxonomic scope" value="Eukaryota"/>
</dbReference>
<dbReference type="OrthoDB" id="272357at2759"/>
<evidence type="ECO:0000256" key="6">
    <source>
        <dbReference type="ARBA" id="ARBA00022833"/>
    </source>
</evidence>
<dbReference type="InterPro" id="IPR007529">
    <property type="entry name" value="Znf_HIT"/>
</dbReference>
<evidence type="ECO:0000313" key="17">
    <source>
        <dbReference type="Proteomes" id="UP000005426"/>
    </source>
</evidence>
<evidence type="ECO:0000256" key="8">
    <source>
        <dbReference type="ARBA" id="ARBA00049598"/>
    </source>
</evidence>
<dbReference type="GeneID" id="25777640"/>
<evidence type="ECO:0000256" key="1">
    <source>
        <dbReference type="ARBA" id="ARBA00022499"/>
    </source>
</evidence>
<keyword evidence="4" id="KW-0479">Metal-binding</keyword>
<accession>G9NJ60</accession>
<evidence type="ECO:0000256" key="13">
    <source>
        <dbReference type="PROSITE-ProRule" id="PRU00453"/>
    </source>
</evidence>
<evidence type="ECO:0000256" key="11">
    <source>
        <dbReference type="ARBA" id="ARBA00068630"/>
    </source>
</evidence>
<evidence type="ECO:0000259" key="15">
    <source>
        <dbReference type="PROSITE" id="PS51083"/>
    </source>
</evidence>